<dbReference type="CDD" id="cd00057">
    <property type="entry name" value="FA58C"/>
    <property type="match status" value="2"/>
</dbReference>
<dbReference type="AlphaFoldDB" id="A0AAQ4F9A9"/>
<dbReference type="Gene3D" id="2.60.120.260">
    <property type="entry name" value="Galactose-binding domain-like"/>
    <property type="match status" value="3"/>
</dbReference>
<feature type="region of interest" description="Disordered" evidence="1">
    <location>
        <begin position="497"/>
        <end position="535"/>
    </location>
</feature>
<dbReference type="PANTHER" id="PTHR24543">
    <property type="entry name" value="MULTICOPPER OXIDASE-RELATED"/>
    <property type="match status" value="1"/>
</dbReference>
<reference evidence="3 4" key="1">
    <citation type="journal article" date="2023" name="Arcadia Sci">
        <title>De novo assembly of a long-read Amblyomma americanum tick genome.</title>
        <authorList>
            <person name="Chou S."/>
            <person name="Poskanzer K.E."/>
            <person name="Rollins M."/>
            <person name="Thuy-Boun P.S."/>
        </authorList>
    </citation>
    <scope>NUCLEOTIDE SEQUENCE [LARGE SCALE GENOMIC DNA]</scope>
    <source>
        <strain evidence="3">F_SG_1</strain>
        <tissue evidence="3">Salivary glands</tissue>
    </source>
</reference>
<proteinExistence type="predicted"/>
<dbReference type="SMART" id="SM00231">
    <property type="entry name" value="FA58C"/>
    <property type="match status" value="2"/>
</dbReference>
<dbReference type="PANTHER" id="PTHR24543:SF334">
    <property type="entry name" value="F5_8 TYPE C DOMAIN-CONTAINING PROTEIN"/>
    <property type="match status" value="1"/>
</dbReference>
<dbReference type="SUPFAM" id="SSF49785">
    <property type="entry name" value="Galactose-binding domain-like"/>
    <property type="match status" value="2"/>
</dbReference>
<feature type="region of interest" description="Disordered" evidence="1">
    <location>
        <begin position="1"/>
        <end position="20"/>
    </location>
</feature>
<evidence type="ECO:0000313" key="3">
    <source>
        <dbReference type="EMBL" id="KAK8783431.1"/>
    </source>
</evidence>
<protein>
    <recommendedName>
        <fullName evidence="2">F5/8 type C domain-containing protein</fullName>
    </recommendedName>
</protein>
<accession>A0AAQ4F9A9</accession>
<dbReference type="EMBL" id="JARKHS020005564">
    <property type="protein sequence ID" value="KAK8783431.1"/>
    <property type="molecule type" value="Genomic_DNA"/>
</dbReference>
<feature type="compositionally biased region" description="Low complexity" evidence="1">
    <location>
        <begin position="505"/>
        <end position="532"/>
    </location>
</feature>
<name>A0AAQ4F9A9_AMBAM</name>
<dbReference type="Proteomes" id="UP001321473">
    <property type="component" value="Unassembled WGS sequence"/>
</dbReference>
<dbReference type="PROSITE" id="PS50022">
    <property type="entry name" value="FA58C_3"/>
    <property type="match status" value="2"/>
</dbReference>
<feature type="domain" description="F5/8 type C" evidence="2">
    <location>
        <begin position="60"/>
        <end position="210"/>
    </location>
</feature>
<dbReference type="Pfam" id="PF00754">
    <property type="entry name" value="F5_F8_type_C"/>
    <property type="match status" value="2"/>
</dbReference>
<evidence type="ECO:0000313" key="4">
    <source>
        <dbReference type="Proteomes" id="UP001321473"/>
    </source>
</evidence>
<feature type="domain" description="F5/8 type C" evidence="2">
    <location>
        <begin position="213"/>
        <end position="362"/>
    </location>
</feature>
<organism evidence="3 4">
    <name type="scientific">Amblyomma americanum</name>
    <name type="common">Lone star tick</name>
    <dbReference type="NCBI Taxonomy" id="6943"/>
    <lineage>
        <taxon>Eukaryota</taxon>
        <taxon>Metazoa</taxon>
        <taxon>Ecdysozoa</taxon>
        <taxon>Arthropoda</taxon>
        <taxon>Chelicerata</taxon>
        <taxon>Arachnida</taxon>
        <taxon>Acari</taxon>
        <taxon>Parasitiformes</taxon>
        <taxon>Ixodida</taxon>
        <taxon>Ixodoidea</taxon>
        <taxon>Ixodidae</taxon>
        <taxon>Amblyomminae</taxon>
        <taxon>Amblyomma</taxon>
    </lineage>
</organism>
<comment type="caution">
    <text evidence="3">The sequence shown here is derived from an EMBL/GenBank/DDBJ whole genome shotgun (WGS) entry which is preliminary data.</text>
</comment>
<evidence type="ECO:0000256" key="1">
    <source>
        <dbReference type="SAM" id="MobiDB-lite"/>
    </source>
</evidence>
<sequence>MQGRKFETGEGFPPSTEQDPTCKHCNETVVIVKLVLALYNRGPVTHVRVHHAGRASPEQCRQPGPLGLLAGRLQEWQLSASSTRQPECQLRYARVLELASRGAWCPAKDADTEWVQLDLGADAKITGLLTQGRGDGREWVSSFALSYSTDAYHWKHCLDAHGNRKAFPGNSDSHSLKLSYLDPPVRGRFLRLHVLRWHGRPSLRFEPLGCQECNEIISVPPVARLTASSWRPWHPQQGSCSPDEAHLFARGGWCALRNNGNQWLQVDLGPATRVTGVVTRGRGDARRKHWTTAYLLSYSNDSLRWLHYKDDNHLDPKVFGGNMDRDTERRHYLNQPFVARFVRFHPTSWKRRIALRAAVIGCPHRGDCGPGFLRVREDSECTENLAYRRETWVNDRRYAFAQWTDGHSSFAVDGDAGASQPPRSCAILDNYFVEQPVWMVDLAKRRRVRGLVVLGWQPRHQHERSKVYHEMSNLDKLTAYVADRPRLEEIPSAYKCASGQRRARPQGAPLRGRPLRGHGLLSPPQLPGPSGLTSKKLPLRSLPQGFQAMPTTRTNAVLTTRELPRSTDGCCESCLEHCAHSVKRRAAVTTLTSRTC</sequence>
<evidence type="ECO:0000259" key="2">
    <source>
        <dbReference type="PROSITE" id="PS50022"/>
    </source>
</evidence>
<keyword evidence="4" id="KW-1185">Reference proteome</keyword>
<gene>
    <name evidence="3" type="ORF">V5799_010211</name>
</gene>
<dbReference type="InterPro" id="IPR000421">
    <property type="entry name" value="FA58C"/>
</dbReference>
<dbReference type="InterPro" id="IPR008979">
    <property type="entry name" value="Galactose-bd-like_sf"/>
</dbReference>